<sequence>MKFKNIKYLSIALLAFAATSCEKVLDINDNPNSPTESTPQLVLPQAVVATARQVPSFNTYGAQIVGYFANGGGVSGWGSIISYNFTTTNFNGLWSSSYDILNDLKFVKDKTTDIDALKDFYFASEIFSVYNYLNLVDTYNEVPYSEALQGASFLTPKYDKAEDIYKDLGDRLDAAIEFFKTNEISSQFAGADILFNSSEDDYELKDQSENWAKFANTIKLRMLLKAKDKVAFTKTALDDIGFLTFDAIVNPGFAKDDGKQNPMWNSWAYNFAGTAVGAASQYAITPYIRGYYDGSKISDVGRANLTYKTGITIPVNQLGYQQSDAGRGQAPSSWFRGTNATNYEGKGILKGPTAGQPIMLASESYFLQAEAALKGLIAGSVNTLFESGIKASYIYLNINENDDIVTSANPDTYLAGYKTTNVNSRLVNIDLATTTEQRLEAIITQKYIAANMLFGHESWNEYRRTGYPVNVGVPSVANRAVNFVSITSEATAADKLPTRILYPNTEFNYNQANVPTIDKYTSKIFWAK</sequence>
<comment type="caution">
    <text evidence="2">The sequence shown here is derived from an EMBL/GenBank/DDBJ whole genome shotgun (WGS) entry which is preliminary data.</text>
</comment>
<dbReference type="RefSeq" id="WP_196935615.1">
    <property type="nucleotide sequence ID" value="NZ_MU158698.1"/>
</dbReference>
<evidence type="ECO:0000313" key="3">
    <source>
        <dbReference type="Proteomes" id="UP000616201"/>
    </source>
</evidence>
<dbReference type="PROSITE" id="PS51257">
    <property type="entry name" value="PROKAR_LIPOPROTEIN"/>
    <property type="match status" value="1"/>
</dbReference>
<feature type="signal peptide" evidence="1">
    <location>
        <begin position="1"/>
        <end position="17"/>
    </location>
</feature>
<protein>
    <submittedName>
        <fullName evidence="2">SusD/RagB family nutrient-binding outer membrane lipoprotein</fullName>
    </submittedName>
</protein>
<dbReference type="SUPFAM" id="SSF48452">
    <property type="entry name" value="TPR-like"/>
    <property type="match status" value="1"/>
</dbReference>
<proteinExistence type="predicted"/>
<dbReference type="EMBL" id="PRDK01000003">
    <property type="protein sequence ID" value="MBE8713128.1"/>
    <property type="molecule type" value="Genomic_DNA"/>
</dbReference>
<dbReference type="AlphaFoldDB" id="A0A928YR96"/>
<gene>
    <name evidence="2" type="ORF">C4F49_05510</name>
</gene>
<dbReference type="Pfam" id="PF12741">
    <property type="entry name" value="SusD-like"/>
    <property type="match status" value="1"/>
</dbReference>
<reference evidence="2" key="1">
    <citation type="submission" date="2018-02" db="EMBL/GenBank/DDBJ databases">
        <authorList>
            <person name="Vasarhelyi B.M."/>
            <person name="Deshmukh S."/>
            <person name="Balint B."/>
            <person name="Kukolya J."/>
        </authorList>
    </citation>
    <scope>NUCLEOTIDE SEQUENCE</scope>
    <source>
        <strain evidence="2">KB22</strain>
    </source>
</reference>
<keyword evidence="3" id="KW-1185">Reference proteome</keyword>
<evidence type="ECO:0000256" key="1">
    <source>
        <dbReference type="SAM" id="SignalP"/>
    </source>
</evidence>
<dbReference type="Gene3D" id="1.25.40.390">
    <property type="match status" value="1"/>
</dbReference>
<dbReference type="Proteomes" id="UP000616201">
    <property type="component" value="Unassembled WGS sequence"/>
</dbReference>
<keyword evidence="1" id="KW-0732">Signal</keyword>
<dbReference type="InterPro" id="IPR024302">
    <property type="entry name" value="SusD-like"/>
</dbReference>
<organism evidence="2 3">
    <name type="scientific">Sphingobacterium hungaricum</name>
    <dbReference type="NCBI Taxonomy" id="2082723"/>
    <lineage>
        <taxon>Bacteria</taxon>
        <taxon>Pseudomonadati</taxon>
        <taxon>Bacteroidota</taxon>
        <taxon>Sphingobacteriia</taxon>
        <taxon>Sphingobacteriales</taxon>
        <taxon>Sphingobacteriaceae</taxon>
        <taxon>Sphingobacterium</taxon>
    </lineage>
</organism>
<keyword evidence="2" id="KW-0449">Lipoprotein</keyword>
<accession>A0A928YR96</accession>
<feature type="chain" id="PRO_5037528011" evidence="1">
    <location>
        <begin position="18"/>
        <end position="528"/>
    </location>
</feature>
<evidence type="ECO:0000313" key="2">
    <source>
        <dbReference type="EMBL" id="MBE8713128.1"/>
    </source>
</evidence>
<name>A0A928YR96_9SPHI</name>
<dbReference type="InterPro" id="IPR011990">
    <property type="entry name" value="TPR-like_helical_dom_sf"/>
</dbReference>